<dbReference type="InterPro" id="IPR007267">
    <property type="entry name" value="GtrA_DPMS_TM"/>
</dbReference>
<evidence type="ECO:0000256" key="5">
    <source>
        <dbReference type="SAM" id="Phobius"/>
    </source>
</evidence>
<gene>
    <name evidence="7" type="ORF">GO014_11180</name>
</gene>
<feature type="transmembrane region" description="Helical" evidence="5">
    <location>
        <begin position="25"/>
        <end position="50"/>
    </location>
</feature>
<dbReference type="EMBL" id="WQRF01000003">
    <property type="protein sequence ID" value="MVS99584.1"/>
    <property type="molecule type" value="Genomic_DNA"/>
</dbReference>
<proteinExistence type="predicted"/>
<feature type="domain" description="GtrA/DPMS transmembrane" evidence="6">
    <location>
        <begin position="28"/>
        <end position="142"/>
    </location>
</feature>
<evidence type="ECO:0000259" key="6">
    <source>
        <dbReference type="Pfam" id="PF04138"/>
    </source>
</evidence>
<sequence>MSVALESLMHVNPEQRATRPAGGGVLMFFVIGACAAASFVVASTALIWVLPMVESWLLSTFCYAACIVPVYLLHRRFSFCSEAPHGLALPRYAAVQIMALALASVFSFLLHGTFALPSLMAAILVIALTSGLNYLVLRKWAFGRDRRLDVKAA</sequence>
<feature type="transmembrane region" description="Helical" evidence="5">
    <location>
        <begin position="116"/>
        <end position="137"/>
    </location>
</feature>
<keyword evidence="8" id="KW-1185">Reference proteome</keyword>
<dbReference type="GO" id="GO:0000271">
    <property type="term" value="P:polysaccharide biosynthetic process"/>
    <property type="evidence" value="ECO:0007669"/>
    <property type="project" value="InterPro"/>
</dbReference>
<feature type="transmembrane region" description="Helical" evidence="5">
    <location>
        <begin position="56"/>
        <end position="73"/>
    </location>
</feature>
<keyword evidence="3 5" id="KW-1133">Transmembrane helix</keyword>
<evidence type="ECO:0000256" key="4">
    <source>
        <dbReference type="ARBA" id="ARBA00023136"/>
    </source>
</evidence>
<dbReference type="AlphaFoldDB" id="A0A7X3FRU8"/>
<name>A0A7X3FRU8_9HYPH</name>
<keyword evidence="4 5" id="KW-0472">Membrane</keyword>
<dbReference type="Pfam" id="PF04138">
    <property type="entry name" value="GtrA_DPMS_TM"/>
    <property type="match status" value="1"/>
</dbReference>
<accession>A0A7X3FRU8</accession>
<comment type="subcellular location">
    <subcellularLocation>
        <location evidence="1">Membrane</location>
        <topology evidence="1">Multi-pass membrane protein</topology>
    </subcellularLocation>
</comment>
<organism evidence="7 8">
    <name type="scientific">Devosia marina</name>
    <dbReference type="NCBI Taxonomy" id="2683198"/>
    <lineage>
        <taxon>Bacteria</taxon>
        <taxon>Pseudomonadati</taxon>
        <taxon>Pseudomonadota</taxon>
        <taxon>Alphaproteobacteria</taxon>
        <taxon>Hyphomicrobiales</taxon>
        <taxon>Devosiaceae</taxon>
        <taxon>Devosia</taxon>
    </lineage>
</organism>
<dbReference type="RefSeq" id="WP_157290422.1">
    <property type="nucleotide sequence ID" value="NZ_WQRF01000003.1"/>
</dbReference>
<feature type="transmembrane region" description="Helical" evidence="5">
    <location>
        <begin position="93"/>
        <end position="110"/>
    </location>
</feature>
<reference evidence="7 8" key="1">
    <citation type="submission" date="2019-12" db="EMBL/GenBank/DDBJ databases">
        <title>Devosia maris sp. nov., isolated from the deep seawater.</title>
        <authorList>
            <person name="Liu Y."/>
        </authorList>
    </citation>
    <scope>NUCLEOTIDE SEQUENCE [LARGE SCALE GENOMIC DNA]</scope>
    <source>
        <strain evidence="7 8">L53-10-65</strain>
    </source>
</reference>
<evidence type="ECO:0000313" key="8">
    <source>
        <dbReference type="Proteomes" id="UP000438106"/>
    </source>
</evidence>
<evidence type="ECO:0000256" key="2">
    <source>
        <dbReference type="ARBA" id="ARBA00022692"/>
    </source>
</evidence>
<evidence type="ECO:0000256" key="3">
    <source>
        <dbReference type="ARBA" id="ARBA00022989"/>
    </source>
</evidence>
<evidence type="ECO:0000313" key="7">
    <source>
        <dbReference type="EMBL" id="MVS99584.1"/>
    </source>
</evidence>
<dbReference type="Proteomes" id="UP000438106">
    <property type="component" value="Unassembled WGS sequence"/>
</dbReference>
<dbReference type="GO" id="GO:0016020">
    <property type="term" value="C:membrane"/>
    <property type="evidence" value="ECO:0007669"/>
    <property type="project" value="UniProtKB-SubCell"/>
</dbReference>
<protein>
    <recommendedName>
        <fullName evidence="6">GtrA/DPMS transmembrane domain-containing protein</fullName>
    </recommendedName>
</protein>
<comment type="caution">
    <text evidence="7">The sequence shown here is derived from an EMBL/GenBank/DDBJ whole genome shotgun (WGS) entry which is preliminary data.</text>
</comment>
<keyword evidence="2 5" id="KW-0812">Transmembrane</keyword>
<evidence type="ECO:0000256" key="1">
    <source>
        <dbReference type="ARBA" id="ARBA00004141"/>
    </source>
</evidence>